<dbReference type="GO" id="GO:0005052">
    <property type="term" value="F:peroxisome matrix targeting signal-1 binding"/>
    <property type="evidence" value="ECO:0007669"/>
    <property type="project" value="TreeGrafter"/>
</dbReference>
<evidence type="ECO:0000256" key="7">
    <source>
        <dbReference type="ARBA" id="ARBA00023140"/>
    </source>
</evidence>
<keyword evidence="4" id="KW-0963">Cytoplasm</keyword>
<dbReference type="Pfam" id="PF13432">
    <property type="entry name" value="TPR_16"/>
    <property type="match status" value="2"/>
</dbReference>
<dbReference type="SUPFAM" id="SSF48452">
    <property type="entry name" value="TPR-like"/>
    <property type="match status" value="1"/>
</dbReference>
<dbReference type="EMBL" id="GL433839">
    <property type="protein sequence ID" value="EFN57424.1"/>
    <property type="molecule type" value="Genomic_DNA"/>
</dbReference>
<dbReference type="PROSITE" id="PS50293">
    <property type="entry name" value="TPR_REGION"/>
    <property type="match status" value="1"/>
</dbReference>
<feature type="repeat" description="TPR" evidence="8">
    <location>
        <begin position="262"/>
        <end position="295"/>
    </location>
</feature>
<keyword evidence="5" id="KW-0677">Repeat</keyword>
<dbReference type="PANTHER" id="PTHR10130:SF0">
    <property type="entry name" value="GH08708P"/>
    <property type="match status" value="1"/>
</dbReference>
<dbReference type="PROSITE" id="PS50005">
    <property type="entry name" value="TPR"/>
    <property type="match status" value="4"/>
</dbReference>
<dbReference type="KEGG" id="cvr:CHLNCDRAFT_21245"/>
<evidence type="ECO:0000313" key="11">
    <source>
        <dbReference type="Proteomes" id="UP000008141"/>
    </source>
</evidence>
<comment type="subcellular location">
    <subcellularLocation>
        <location evidence="2">Cytoplasm</location>
    </subcellularLocation>
    <subcellularLocation>
        <location evidence="1">Peroxisome</location>
    </subcellularLocation>
</comment>
<proteinExistence type="inferred from homology"/>
<feature type="compositionally biased region" description="Low complexity" evidence="9">
    <location>
        <begin position="1"/>
        <end position="29"/>
    </location>
</feature>
<evidence type="ECO:0000313" key="10">
    <source>
        <dbReference type="EMBL" id="EFN57424.1"/>
    </source>
</evidence>
<feature type="repeat" description="TPR" evidence="8">
    <location>
        <begin position="398"/>
        <end position="431"/>
    </location>
</feature>
<evidence type="ECO:0000256" key="3">
    <source>
        <dbReference type="ARBA" id="ARBA00005348"/>
    </source>
</evidence>
<protein>
    <submittedName>
        <fullName evidence="10">Uncharacterized protein</fullName>
    </submittedName>
</protein>
<dbReference type="OrthoDB" id="10006023at2759"/>
<dbReference type="Gene3D" id="1.25.40.10">
    <property type="entry name" value="Tetratricopeptide repeat domain"/>
    <property type="match status" value="1"/>
</dbReference>
<feature type="compositionally biased region" description="Low complexity" evidence="9">
    <location>
        <begin position="40"/>
        <end position="51"/>
    </location>
</feature>
<dbReference type="AlphaFoldDB" id="E1Z8Y8"/>
<feature type="region of interest" description="Disordered" evidence="9">
    <location>
        <begin position="1"/>
        <end position="52"/>
    </location>
</feature>
<keyword evidence="6 8" id="KW-0802">TPR repeat</keyword>
<dbReference type="RefSeq" id="XP_005849526.1">
    <property type="nucleotide sequence ID" value="XM_005849464.1"/>
</dbReference>
<dbReference type="eggNOG" id="KOG1125">
    <property type="taxonomic scope" value="Eukaryota"/>
</dbReference>
<evidence type="ECO:0000256" key="6">
    <source>
        <dbReference type="ARBA" id="ARBA00022803"/>
    </source>
</evidence>
<reference evidence="10 11" key="1">
    <citation type="journal article" date="2010" name="Plant Cell">
        <title>The Chlorella variabilis NC64A genome reveals adaptation to photosymbiosis, coevolution with viruses, and cryptic sex.</title>
        <authorList>
            <person name="Blanc G."/>
            <person name="Duncan G."/>
            <person name="Agarkova I."/>
            <person name="Borodovsky M."/>
            <person name="Gurnon J."/>
            <person name="Kuo A."/>
            <person name="Lindquist E."/>
            <person name="Lucas S."/>
            <person name="Pangilinan J."/>
            <person name="Polle J."/>
            <person name="Salamov A."/>
            <person name="Terry A."/>
            <person name="Yamada T."/>
            <person name="Dunigan D.D."/>
            <person name="Grigoriev I.V."/>
            <person name="Claverie J.M."/>
            <person name="Van Etten J.L."/>
        </authorList>
    </citation>
    <scope>NUCLEOTIDE SEQUENCE [LARGE SCALE GENOMIC DNA]</scope>
    <source>
        <strain evidence="10 11">NC64A</strain>
    </source>
</reference>
<dbReference type="Proteomes" id="UP000008141">
    <property type="component" value="Unassembled WGS sequence"/>
</dbReference>
<dbReference type="STRING" id="554065.E1Z8Y8"/>
<gene>
    <name evidence="10" type="ORF">CHLNCDRAFT_21245</name>
</gene>
<dbReference type="GO" id="GO:0016560">
    <property type="term" value="P:protein import into peroxisome matrix, docking"/>
    <property type="evidence" value="ECO:0007669"/>
    <property type="project" value="TreeGrafter"/>
</dbReference>
<dbReference type="InParanoid" id="E1Z8Y8"/>
<evidence type="ECO:0000256" key="8">
    <source>
        <dbReference type="PROSITE-ProRule" id="PRU00339"/>
    </source>
</evidence>
<evidence type="ECO:0000256" key="4">
    <source>
        <dbReference type="ARBA" id="ARBA00022490"/>
    </source>
</evidence>
<accession>E1Z8Y8</accession>
<evidence type="ECO:0000256" key="5">
    <source>
        <dbReference type="ARBA" id="ARBA00022737"/>
    </source>
</evidence>
<organism evidence="11">
    <name type="scientific">Chlorella variabilis</name>
    <name type="common">Green alga</name>
    <dbReference type="NCBI Taxonomy" id="554065"/>
    <lineage>
        <taxon>Eukaryota</taxon>
        <taxon>Viridiplantae</taxon>
        <taxon>Chlorophyta</taxon>
        <taxon>core chlorophytes</taxon>
        <taxon>Trebouxiophyceae</taxon>
        <taxon>Chlorellales</taxon>
        <taxon>Chlorellaceae</taxon>
        <taxon>Chlorella clade</taxon>
        <taxon>Chlorella</taxon>
    </lineage>
</organism>
<dbReference type="SMART" id="SM00028">
    <property type="entry name" value="TPR"/>
    <property type="match status" value="4"/>
</dbReference>
<dbReference type="InterPro" id="IPR011990">
    <property type="entry name" value="TPR-like_helical_dom_sf"/>
</dbReference>
<evidence type="ECO:0000256" key="1">
    <source>
        <dbReference type="ARBA" id="ARBA00004275"/>
    </source>
</evidence>
<feature type="repeat" description="TPR" evidence="8">
    <location>
        <begin position="364"/>
        <end position="397"/>
    </location>
</feature>
<name>E1Z8Y8_CHLVA</name>
<evidence type="ECO:0000256" key="2">
    <source>
        <dbReference type="ARBA" id="ARBA00004496"/>
    </source>
</evidence>
<dbReference type="GO" id="GO:0005829">
    <property type="term" value="C:cytosol"/>
    <property type="evidence" value="ECO:0007669"/>
    <property type="project" value="TreeGrafter"/>
</dbReference>
<dbReference type="InterPro" id="IPR019734">
    <property type="entry name" value="TPR_rpt"/>
</dbReference>
<dbReference type="PANTHER" id="PTHR10130">
    <property type="entry name" value="PEROXISOMAL TARGETING SIGNAL 1 RECEPTOR PEX5"/>
    <property type="match status" value="1"/>
</dbReference>
<sequence length="503" mass="53798">MRLGAAGPSSSAAAWAAEHQQQQQPAQAQRRVGWEDEFAAEGGSAAASSSGWVDEFQSTAAAGSAMRQRAGGDALEQTKRLADTLAASQDPKIQNSKFLQFVSKMSRGELIMEDNQVKEVPPAAAAWADEFSTQQRRQRAGQGPAVWGDEFASFQSQQHPAATGEKWAEDFSGAGADWADQFAEGVVGGGAWVKEFADGRGSTGGHPAVRPHSAGEYVFAEVNPFLLDTDSMSKGRELFRRGVLTEAVLALEAECQRSPGNAEAWRLLGTVQAENDDDQQAIAAMNRALAADPSNLDVLLSLGVSHTNELEQGEALSFLRQWVLRHPSHAAAAAQVPPVDDSSQAAAHVAALFEAAARASPGDSDVHAALGVVYNLSRQYDEAVLAFREALKLRPQDYSLWNKLGATLANSSRSSEAISAYQKALDLKPNYMRAWTNMGISLANCADYDGSARYYVRALALNSKAGAVWGYLRTSLTCAERADLLPAVDAHDLPALQQALPLE</sequence>
<feature type="repeat" description="TPR" evidence="8">
    <location>
        <begin position="432"/>
        <end position="465"/>
    </location>
</feature>
<comment type="similarity">
    <text evidence="3">Belongs to the peroxisomal targeting signal receptor family.</text>
</comment>
<keyword evidence="11" id="KW-1185">Reference proteome</keyword>
<keyword evidence="7" id="KW-0576">Peroxisome</keyword>
<evidence type="ECO:0000256" key="9">
    <source>
        <dbReference type="SAM" id="MobiDB-lite"/>
    </source>
</evidence>
<dbReference type="GO" id="GO:0005778">
    <property type="term" value="C:peroxisomal membrane"/>
    <property type="evidence" value="ECO:0007669"/>
    <property type="project" value="TreeGrafter"/>
</dbReference>
<dbReference type="InterPro" id="IPR024111">
    <property type="entry name" value="PEX5/PEX5L"/>
</dbReference>
<dbReference type="GeneID" id="17357193"/>